<name>A0A239L6L8_EKHLU</name>
<dbReference type="Proteomes" id="UP000198393">
    <property type="component" value="Unassembled WGS sequence"/>
</dbReference>
<evidence type="ECO:0000259" key="2">
    <source>
        <dbReference type="Pfam" id="PF01370"/>
    </source>
</evidence>
<evidence type="ECO:0000313" key="3">
    <source>
        <dbReference type="EMBL" id="SNT26256.1"/>
    </source>
</evidence>
<reference evidence="3 4" key="1">
    <citation type="submission" date="2017-06" db="EMBL/GenBank/DDBJ databases">
        <authorList>
            <person name="Kim H.J."/>
            <person name="Triplett B.A."/>
        </authorList>
    </citation>
    <scope>NUCLEOTIDE SEQUENCE [LARGE SCALE GENOMIC DNA]</scope>
    <source>
        <strain evidence="3 4">DSM 19307</strain>
    </source>
</reference>
<proteinExistence type="inferred from homology"/>
<dbReference type="CDD" id="cd08946">
    <property type="entry name" value="SDR_e"/>
    <property type="match status" value="1"/>
</dbReference>
<evidence type="ECO:0000313" key="4">
    <source>
        <dbReference type="Proteomes" id="UP000198393"/>
    </source>
</evidence>
<comment type="similarity">
    <text evidence="1">Belongs to the NAD(P)-dependent epimerase/dehydratase family.</text>
</comment>
<dbReference type="EMBL" id="FZPD01000005">
    <property type="protein sequence ID" value="SNT26256.1"/>
    <property type="molecule type" value="Genomic_DNA"/>
</dbReference>
<dbReference type="RefSeq" id="WP_089358064.1">
    <property type="nucleotide sequence ID" value="NZ_FZPD01000005.1"/>
</dbReference>
<dbReference type="InterPro" id="IPR001509">
    <property type="entry name" value="Epimerase_deHydtase"/>
</dbReference>
<accession>A0A239L6L8</accession>
<protein>
    <submittedName>
        <fullName evidence="3">UDP-glucose 4-epimerase</fullName>
    </submittedName>
</protein>
<sequence length="306" mass="34592">MKVLITGGAGYVGTKLVKHLVANTGIEQIIVYDNLSKGHHNFFLGQDYNNKEKIQSVRGDILDTRQLKKLMKDADVVVHLAAIVTTPFANTDPHFYEQVNHWGTAEVVYCAEESDISKFIYLSSTSVYGASEQVANESTTPAPSTFYGISKLRGEEHVNRLAEKKNAINIRGGNVYGYSKSMRFDAVINRFMFDANFTNRIQINGNGKQSRAFIHVDYLCNALAQTISKEVPSGTYNLVDKNLQILDIVDVLKEIYPSLEFLFTNQHMNLRELKIDADSMLFDYIDRFESDELKAELEAFKGRFAF</sequence>
<dbReference type="InterPro" id="IPR036291">
    <property type="entry name" value="NAD(P)-bd_dom_sf"/>
</dbReference>
<dbReference type="Gene3D" id="3.40.50.720">
    <property type="entry name" value="NAD(P)-binding Rossmann-like Domain"/>
    <property type="match status" value="1"/>
</dbReference>
<dbReference type="Gene3D" id="3.90.25.10">
    <property type="entry name" value="UDP-galactose 4-epimerase, domain 1"/>
    <property type="match status" value="1"/>
</dbReference>
<dbReference type="PANTHER" id="PTHR43000">
    <property type="entry name" value="DTDP-D-GLUCOSE 4,6-DEHYDRATASE-RELATED"/>
    <property type="match status" value="1"/>
</dbReference>
<dbReference type="SUPFAM" id="SSF51735">
    <property type="entry name" value="NAD(P)-binding Rossmann-fold domains"/>
    <property type="match status" value="1"/>
</dbReference>
<gene>
    <name evidence="3" type="ORF">SAMN05421640_3025</name>
</gene>
<dbReference type="AlphaFoldDB" id="A0A239L6L8"/>
<dbReference type="OrthoDB" id="9801785at2"/>
<keyword evidence="4" id="KW-1185">Reference proteome</keyword>
<dbReference type="Pfam" id="PF01370">
    <property type="entry name" value="Epimerase"/>
    <property type="match status" value="1"/>
</dbReference>
<evidence type="ECO:0000256" key="1">
    <source>
        <dbReference type="ARBA" id="ARBA00007637"/>
    </source>
</evidence>
<feature type="domain" description="NAD-dependent epimerase/dehydratase" evidence="2">
    <location>
        <begin position="3"/>
        <end position="237"/>
    </location>
</feature>
<organism evidence="3 4">
    <name type="scientific">Ekhidna lutea</name>
    <dbReference type="NCBI Taxonomy" id="447679"/>
    <lineage>
        <taxon>Bacteria</taxon>
        <taxon>Pseudomonadati</taxon>
        <taxon>Bacteroidota</taxon>
        <taxon>Cytophagia</taxon>
        <taxon>Cytophagales</taxon>
        <taxon>Reichenbachiellaceae</taxon>
        <taxon>Ekhidna</taxon>
    </lineage>
</organism>